<sequence precursor="true">MSNAVSYLIVRSAAVQIVLLSACVPPSAAFEHSFVLSSPIELGAALDDTGVGQFEMDPLFLGVEFDEDLRAGGIVGSSNAVLFPSIFGLPEVRADTRTGVRLDANITGRAGLELNASLDLGGLDADATFAYTPTLSVPDVIRRGGFFSLRGGAGLDTNGAFGVGQIDLPSASVGADVIFDVNATGRVDYGFAGVVPYSSLPFDWDVVEQPTDDDGNWTLLGVGVDLNNDTDFGTLTVAGQSIGVNPGDDDTVFGYDISLDGKQPSGEPTLFNRDIGRVEIVKPTLGDTLRIDTSLSGERGISHTIDADIFRLGVDIDGIASILASTAAGLPPASYTDFSKTIGQAVSDINGSIDGTLIDLKYGPELGYKYESSIQADFEVTLTFSADVAVIGDDGAVTITDTLAGDWSNLPEVALLDGNAVDVGIDFTRYKASRTDRGALTIGDYLEFQALAISANLNVGPFSVELAGLGPAIHARTSVLGALLGEFEIELFQSTGEQLVSIDITESGAFTMQAAPTEVLYFNGFAGSGYDDIDSWRVLGTTITPASLTGNLLVLGQNGADAGRVDQLTPATIVSEAKNQDQTVVADELRLIAGSQLTHNGIGSGLLRWELNRVTNDGTLVGNLGMQLAAGPTGVLTIGGTGHTAIYSNGANAIEANRLVIESGHTITLAGSSGGPALAVTQRIDNSGVLNLLGSSIQVTLTEALRNSGELLVSRYTGDVLASGDTMFNTSAGYVNDGLIRVAGNDGAAKLTLSGGQLSSPTGEGVFAAGPGGTLVIDLGFVAPGEEMLFRAEAGGTVKFDKLLAVPGVANLQIDDGGKIDIVNRGLLLIASGTNTVSNPGGGTIVPVNLDNNEGIVRIEADARFAISATIEDYAGGGATFDAGEWQIIGNPALFDTRNFFSAGGEDKASLGITITAVTAADNYLGEFEFDDEPGFDPAVPGSGYQFEDFDTTLAINASKVTLSGAAYFPYFNTVRENRGLINLREGIRFSTEGDLTNSGEINVENGAKLTVNGDLLLHGGSLRVEGRSGLESLDFALVEHDFSQHKIEVVGGDLVFGDEGFLQLLLVQVLQGLPDYSLAGDWTVRESVDVDAATGAETVRGALIDLGVVDRITRYSNGKLILDGTAVRFDAIQGLALLERGANRPTEMEVLGGFELNTENGLLDPLEPGGERLEAFVAFNETRLLVADGGKLRTEKLLLFGDATIGSQGYVAASIDTLVVSPVAGDGLRVDGVLDTPLLSVLANGEGFSGPGELSGAGTITGSVVVDGGVLTPGDDADGLLVGGDLTLSSTAATLIKLGGEEHGRLTVGSAMLGGQLQVLIGDDFIGADGETFELIGLIDDGVGILSGAFDTVLLPTLDFASFSLNATNQGILLELAATLDGDFNLDGRVDAADYTVWRDGLDILYDVSDYNVWASNFGAAIPPVGASVPEPSAVILTVLAISASLRRIRRDSKNLRRTQRRRFASDSNALKGWF</sequence>
<reference evidence="2 3" key="1">
    <citation type="submission" date="2019-02" db="EMBL/GenBank/DDBJ databases">
        <title>Deep-cultivation of Planctomycetes and their phenomic and genomic characterization uncovers novel biology.</title>
        <authorList>
            <person name="Wiegand S."/>
            <person name="Jogler M."/>
            <person name="Boedeker C."/>
            <person name="Pinto D."/>
            <person name="Vollmers J."/>
            <person name="Rivas-Marin E."/>
            <person name="Kohn T."/>
            <person name="Peeters S.H."/>
            <person name="Heuer A."/>
            <person name="Rast P."/>
            <person name="Oberbeckmann S."/>
            <person name="Bunk B."/>
            <person name="Jeske O."/>
            <person name="Meyerdierks A."/>
            <person name="Storesund J.E."/>
            <person name="Kallscheuer N."/>
            <person name="Luecker S."/>
            <person name="Lage O.M."/>
            <person name="Pohl T."/>
            <person name="Merkel B.J."/>
            <person name="Hornburger P."/>
            <person name="Mueller R.-W."/>
            <person name="Bruemmer F."/>
            <person name="Labrenz M."/>
            <person name="Spormann A.M."/>
            <person name="Op den Camp H."/>
            <person name="Overmann J."/>
            <person name="Amann R."/>
            <person name="Jetten M.S.M."/>
            <person name="Mascher T."/>
            <person name="Medema M.H."/>
            <person name="Devos D.P."/>
            <person name="Kaster A.-K."/>
            <person name="Ovreas L."/>
            <person name="Rohde M."/>
            <person name="Galperin M.Y."/>
            <person name="Jogler C."/>
        </authorList>
    </citation>
    <scope>NUCLEOTIDE SEQUENCE [LARGE SCALE GENOMIC DNA]</scope>
    <source>
        <strain evidence="2 3">Spa11</strain>
    </source>
</reference>
<evidence type="ECO:0000313" key="2">
    <source>
        <dbReference type="EMBL" id="QDV74301.1"/>
    </source>
</evidence>
<keyword evidence="1" id="KW-0732">Signal</keyword>
<accession>A0A518K928</accession>
<organism evidence="2 3">
    <name type="scientific">Botrimarina mediterranea</name>
    <dbReference type="NCBI Taxonomy" id="2528022"/>
    <lineage>
        <taxon>Bacteria</taxon>
        <taxon>Pseudomonadati</taxon>
        <taxon>Planctomycetota</taxon>
        <taxon>Planctomycetia</taxon>
        <taxon>Pirellulales</taxon>
        <taxon>Lacipirellulaceae</taxon>
        <taxon>Botrimarina</taxon>
    </lineage>
</organism>
<gene>
    <name evidence="2" type="ORF">Spa11_25020</name>
</gene>
<feature type="signal peptide" evidence="1">
    <location>
        <begin position="1"/>
        <end position="28"/>
    </location>
</feature>
<protein>
    <recommendedName>
        <fullName evidence="4">Autotransporter-associated beta strand repeat protein</fullName>
    </recommendedName>
</protein>
<dbReference type="KEGG" id="bmei:Spa11_25020"/>
<feature type="chain" id="PRO_5022191458" description="Autotransporter-associated beta strand repeat protein" evidence="1">
    <location>
        <begin position="29"/>
        <end position="1476"/>
    </location>
</feature>
<evidence type="ECO:0008006" key="4">
    <source>
        <dbReference type="Google" id="ProtNLM"/>
    </source>
</evidence>
<proteinExistence type="predicted"/>
<evidence type="ECO:0000256" key="1">
    <source>
        <dbReference type="SAM" id="SignalP"/>
    </source>
</evidence>
<dbReference type="EMBL" id="CP036349">
    <property type="protein sequence ID" value="QDV74301.1"/>
    <property type="molecule type" value="Genomic_DNA"/>
</dbReference>
<dbReference type="Proteomes" id="UP000316426">
    <property type="component" value="Chromosome"/>
</dbReference>
<evidence type="ECO:0000313" key="3">
    <source>
        <dbReference type="Proteomes" id="UP000316426"/>
    </source>
</evidence>
<name>A0A518K928_9BACT</name>
<keyword evidence="3" id="KW-1185">Reference proteome</keyword>